<dbReference type="EMBL" id="AUSU01009233">
    <property type="protein sequence ID" value="EPS58425.1"/>
    <property type="molecule type" value="Genomic_DNA"/>
</dbReference>
<gene>
    <name evidence="1" type="ORF">M569_16390</name>
</gene>
<dbReference type="SUPFAM" id="SSF48371">
    <property type="entry name" value="ARM repeat"/>
    <property type="match status" value="1"/>
</dbReference>
<dbReference type="AlphaFoldDB" id="S8BV30"/>
<sequence>MKGGDFESESDEADRCLSFRLCMANVLIVACQRIPDSGKKLFVKMITPRVVQSFQATEEAEIKAACVQILLSVAYHLKSYILLQSNELVDVALKCLRHGSVKEKMGGVKLVGCLMAGEEEVVDNISSGLMQARACLQDLLLSSDFDCEPDLRRICQQLLYKEEGPQSARNRMLQLFFTLAFSAAPLILYIPPPRNLNFFVETVESILRDVVSSASILQNRIGAAISRLLSVRLAAAA</sequence>
<dbReference type="Proteomes" id="UP000015453">
    <property type="component" value="Unassembled WGS sequence"/>
</dbReference>
<comment type="caution">
    <text evidence="1">The sequence shown here is derived from an EMBL/GenBank/DDBJ whole genome shotgun (WGS) entry which is preliminary data.</text>
</comment>
<keyword evidence="2" id="KW-1185">Reference proteome</keyword>
<organism evidence="1 2">
    <name type="scientific">Genlisea aurea</name>
    <dbReference type="NCBI Taxonomy" id="192259"/>
    <lineage>
        <taxon>Eukaryota</taxon>
        <taxon>Viridiplantae</taxon>
        <taxon>Streptophyta</taxon>
        <taxon>Embryophyta</taxon>
        <taxon>Tracheophyta</taxon>
        <taxon>Spermatophyta</taxon>
        <taxon>Magnoliopsida</taxon>
        <taxon>eudicotyledons</taxon>
        <taxon>Gunneridae</taxon>
        <taxon>Pentapetalae</taxon>
        <taxon>asterids</taxon>
        <taxon>lamiids</taxon>
        <taxon>Lamiales</taxon>
        <taxon>Lentibulariaceae</taxon>
        <taxon>Genlisea</taxon>
    </lineage>
</organism>
<protein>
    <submittedName>
        <fullName evidence="1">Uncharacterized protein</fullName>
    </submittedName>
</protein>
<dbReference type="PANTHER" id="PTHR37743">
    <property type="entry name" value="ARM REPEAT SUPERFAMILY PROTEIN"/>
    <property type="match status" value="1"/>
</dbReference>
<dbReference type="OrthoDB" id="79603at2759"/>
<dbReference type="InterPro" id="IPR016024">
    <property type="entry name" value="ARM-type_fold"/>
</dbReference>
<name>S8BV30_9LAMI</name>
<dbReference type="PROSITE" id="PS51257">
    <property type="entry name" value="PROKAR_LIPOPROTEIN"/>
    <property type="match status" value="1"/>
</dbReference>
<proteinExistence type="predicted"/>
<reference evidence="1 2" key="1">
    <citation type="journal article" date="2013" name="BMC Genomics">
        <title>The miniature genome of a carnivorous plant Genlisea aurea contains a low number of genes and short non-coding sequences.</title>
        <authorList>
            <person name="Leushkin E.V."/>
            <person name="Sutormin R.A."/>
            <person name="Nabieva E.R."/>
            <person name="Penin A.A."/>
            <person name="Kondrashov A.S."/>
            <person name="Logacheva M.D."/>
        </authorList>
    </citation>
    <scope>NUCLEOTIDE SEQUENCE [LARGE SCALE GENOMIC DNA]</scope>
</reference>
<evidence type="ECO:0000313" key="2">
    <source>
        <dbReference type="Proteomes" id="UP000015453"/>
    </source>
</evidence>
<evidence type="ECO:0000313" key="1">
    <source>
        <dbReference type="EMBL" id="EPS58425.1"/>
    </source>
</evidence>
<accession>S8BV30</accession>
<dbReference type="PANTHER" id="PTHR37743:SF1">
    <property type="entry name" value="ARM REPEAT SUPERFAMILY PROTEIN"/>
    <property type="match status" value="1"/>
</dbReference>